<feature type="domain" description="E2 binding" evidence="11">
    <location>
        <begin position="352"/>
        <end position="436"/>
    </location>
</feature>
<dbReference type="Proteomes" id="UP000178129">
    <property type="component" value="Unassembled WGS sequence"/>
</dbReference>
<evidence type="ECO:0000313" key="12">
    <source>
        <dbReference type="EMBL" id="CZT03049.1"/>
    </source>
</evidence>
<evidence type="ECO:0000256" key="5">
    <source>
        <dbReference type="ARBA" id="ARBA00022741"/>
    </source>
</evidence>
<dbReference type="GO" id="GO:0005737">
    <property type="term" value="C:cytoplasm"/>
    <property type="evidence" value="ECO:0007669"/>
    <property type="project" value="TreeGrafter"/>
</dbReference>
<comment type="pathway">
    <text evidence="1 10">Protein modification; protein neddylation.</text>
</comment>
<name>A0A1E1KXU2_9HELO</name>
<dbReference type="Pfam" id="PF00899">
    <property type="entry name" value="ThiF"/>
    <property type="match status" value="1"/>
</dbReference>
<dbReference type="CDD" id="cd01488">
    <property type="entry name" value="Uba3_RUB"/>
    <property type="match status" value="1"/>
</dbReference>
<dbReference type="InterPro" id="IPR030468">
    <property type="entry name" value="Uba3_N"/>
</dbReference>
<dbReference type="Pfam" id="PF08825">
    <property type="entry name" value="E2_bind"/>
    <property type="match status" value="1"/>
</dbReference>
<organism evidence="12 13">
    <name type="scientific">Rhynchosporium graminicola</name>
    <dbReference type="NCBI Taxonomy" id="2792576"/>
    <lineage>
        <taxon>Eukaryota</taxon>
        <taxon>Fungi</taxon>
        <taxon>Dikarya</taxon>
        <taxon>Ascomycota</taxon>
        <taxon>Pezizomycotina</taxon>
        <taxon>Leotiomycetes</taxon>
        <taxon>Helotiales</taxon>
        <taxon>Ploettnerulaceae</taxon>
        <taxon>Rhynchosporium</taxon>
    </lineage>
</organism>
<comment type="caution">
    <text evidence="12">The sequence shown here is derived from an EMBL/GenBank/DDBJ whole genome shotgun (WGS) entry which is preliminary data.</text>
</comment>
<dbReference type="UniPathway" id="UPA00885"/>
<gene>
    <name evidence="12" type="ORF">RCO7_06075</name>
</gene>
<dbReference type="PANTHER" id="PTHR10953">
    <property type="entry name" value="UBIQUITIN-ACTIVATING ENZYME E1"/>
    <property type="match status" value="1"/>
</dbReference>
<comment type="similarity">
    <text evidence="2 10">Belongs to the ubiquitin-activating E1 family. UBA3 subfamily.</text>
</comment>
<keyword evidence="6 10" id="KW-0833">Ubl conjugation pathway</keyword>
<evidence type="ECO:0000259" key="11">
    <source>
        <dbReference type="SMART" id="SM01181"/>
    </source>
</evidence>
<dbReference type="SMART" id="SM01181">
    <property type="entry name" value="E2_bind"/>
    <property type="match status" value="1"/>
</dbReference>
<dbReference type="FunCoup" id="A0A1E1KXU2">
    <property type="interactions" value="1211"/>
</dbReference>
<dbReference type="Gene3D" id="3.40.50.720">
    <property type="entry name" value="NAD(P)-binding Rossmann-like Domain"/>
    <property type="match status" value="1"/>
</dbReference>
<evidence type="ECO:0000313" key="13">
    <source>
        <dbReference type="Proteomes" id="UP000178129"/>
    </source>
</evidence>
<dbReference type="AlphaFoldDB" id="A0A1E1KXU2"/>
<dbReference type="InParanoid" id="A0A1E1KXU2"/>
<dbReference type="InterPro" id="IPR014929">
    <property type="entry name" value="E2-binding"/>
</dbReference>
<keyword evidence="13" id="KW-1185">Reference proteome</keyword>
<evidence type="ECO:0000256" key="4">
    <source>
        <dbReference type="ARBA" id="ARBA00022598"/>
    </source>
</evidence>
<dbReference type="FunFam" id="1.10.10.520:FF:000001">
    <property type="entry name" value="NEDD8-activating enzyme E1 catalytic subunit"/>
    <property type="match status" value="1"/>
</dbReference>
<dbReference type="InterPro" id="IPR023318">
    <property type="entry name" value="Ub_act_enz_dom_a_sf"/>
</dbReference>
<keyword evidence="4 10" id="KW-0436">Ligase</keyword>
<dbReference type="InterPro" id="IPR000594">
    <property type="entry name" value="ThiF_NAD_FAD-bd"/>
</dbReference>
<evidence type="ECO:0000256" key="9">
    <source>
        <dbReference type="ARBA" id="ARBA00024626"/>
    </source>
</evidence>
<dbReference type="Gene3D" id="1.10.10.520">
    <property type="entry name" value="Ubiquitin activating enzymes (Uba3). Chain: B, domain 2"/>
    <property type="match status" value="1"/>
</dbReference>
<dbReference type="GO" id="GO:0019781">
    <property type="term" value="F:NEDD8 activating enzyme activity"/>
    <property type="evidence" value="ECO:0007669"/>
    <property type="project" value="UniProtKB-UniRule"/>
</dbReference>
<evidence type="ECO:0000256" key="2">
    <source>
        <dbReference type="ARBA" id="ARBA00006310"/>
    </source>
</evidence>
<sequence length="451" mass="50267">MSQSVTAPIKLSTEVNPRVRWKYLDNFLFHKGPFCGEDFNPSEDAASGIERMKLLVIGAGGLGCEILKNLALSGFKDIHVIDMDTIDVSNLNRQFLFRQSDVGSSKAEVAARFVEKRVKGVSITPHNCKIQDKDDEFYMGFNIVICGLDSIEARRWINSTLVNLVDDDNAESLKPLIDGGTEGFKGQSRVIFPTMTSCIECQLDMHAPRAAVPLCTLATIPRQPEHCIEWAHIIAWEQEKPFPKLDNDDPEHITWLFQKSLARAKEFNISGVTYSLTQGVVKNIIPAIASTNAVIAASCCNEAFKIATQANACLGLEENYMMYSGNESIYTYTFKHERKDDCPVCGNLARDLDVDPNLTLQEFIDSLAARPEAQLKKPSVRTENKTLYFQNPESLRLQTAPNLEKKIHELMVDGEEIGVTDPSLGAVSFKFKVKFSRDIFGSEKSNGIATR</sequence>
<dbReference type="GO" id="GO:0005524">
    <property type="term" value="F:ATP binding"/>
    <property type="evidence" value="ECO:0007669"/>
    <property type="project" value="UniProtKB-UniRule"/>
</dbReference>
<dbReference type="EMBL" id="FJUW01000026">
    <property type="protein sequence ID" value="CZT03049.1"/>
    <property type="molecule type" value="Genomic_DNA"/>
</dbReference>
<evidence type="ECO:0000256" key="3">
    <source>
        <dbReference type="ARBA" id="ARBA00015203"/>
    </source>
</evidence>
<dbReference type="EC" id="6.2.1.64" evidence="8 10"/>
<accession>A0A1E1KXU2</accession>
<dbReference type="Gene3D" id="3.10.290.20">
    <property type="entry name" value="Ubiquitin-like 2 activating enzyme e1b. Chain: B, domain 3"/>
    <property type="match status" value="1"/>
</dbReference>
<keyword evidence="7 10" id="KW-0067">ATP-binding</keyword>
<dbReference type="STRING" id="914237.A0A1E1KXU2"/>
<dbReference type="FunFam" id="3.10.290.20:FF:000003">
    <property type="entry name" value="Ubiquitin-activating enzyme E1 C"/>
    <property type="match status" value="1"/>
</dbReference>
<comment type="function">
    <text evidence="10">Catalytic subunit of the dimeric E1 enzyme, which activates NEDD8.</text>
</comment>
<evidence type="ECO:0000256" key="8">
    <source>
        <dbReference type="ARBA" id="ARBA00023624"/>
    </source>
</evidence>
<dbReference type="GO" id="GO:0045116">
    <property type="term" value="P:protein neddylation"/>
    <property type="evidence" value="ECO:0007669"/>
    <property type="project" value="UniProtKB-UniRule"/>
</dbReference>
<proteinExistence type="inferred from homology"/>
<evidence type="ECO:0000256" key="7">
    <source>
        <dbReference type="ARBA" id="ARBA00022840"/>
    </source>
</evidence>
<dbReference type="FunFam" id="3.50.50.80:FF:000002">
    <property type="entry name" value="SUMO-activating enzyme subunit 2"/>
    <property type="match status" value="1"/>
</dbReference>
<protein>
    <recommendedName>
        <fullName evidence="3 10">NEDD8-activating enzyme E1 catalytic subunit</fullName>
        <ecNumber evidence="8 10">6.2.1.64</ecNumber>
    </recommendedName>
</protein>
<evidence type="ECO:0000256" key="10">
    <source>
        <dbReference type="RuleBase" id="RU368009"/>
    </source>
</evidence>
<evidence type="ECO:0000256" key="6">
    <source>
        <dbReference type="ARBA" id="ARBA00022786"/>
    </source>
</evidence>
<dbReference type="InterPro" id="IPR045886">
    <property type="entry name" value="ThiF/MoeB/HesA"/>
</dbReference>
<evidence type="ECO:0000256" key="1">
    <source>
        <dbReference type="ARBA" id="ARBA00005032"/>
    </source>
</evidence>
<comment type="catalytic activity">
    <reaction evidence="9 10">
        <text>ATP + [NEDD8 protein] + [E1 NEDD8-activating enzyme]-L-cysteine = AMP + diphosphate + [E1 NEDD8-activating enzyme]-S-[NEDD8 protein]-yl-L-cysteine.</text>
        <dbReference type="EC" id="6.2.1.64"/>
    </reaction>
</comment>
<reference evidence="13" key="1">
    <citation type="submission" date="2016-03" db="EMBL/GenBank/DDBJ databases">
        <authorList>
            <person name="Ploux O."/>
        </authorList>
    </citation>
    <scope>NUCLEOTIDE SEQUENCE [LARGE SCALE GENOMIC DNA]</scope>
    <source>
        <strain evidence="13">UK7</strain>
    </source>
</reference>
<dbReference type="SUPFAM" id="SSF69572">
    <property type="entry name" value="Activating enzymes of the ubiquitin-like proteins"/>
    <property type="match status" value="1"/>
</dbReference>
<dbReference type="GO" id="GO:0005634">
    <property type="term" value="C:nucleus"/>
    <property type="evidence" value="ECO:0007669"/>
    <property type="project" value="TreeGrafter"/>
</dbReference>
<dbReference type="InterPro" id="IPR035985">
    <property type="entry name" value="Ubiquitin-activating_enz"/>
</dbReference>
<keyword evidence="5 10" id="KW-0547">Nucleotide-binding</keyword>
<dbReference type="PANTHER" id="PTHR10953:SF6">
    <property type="entry name" value="NEDD8-ACTIVATING ENZYME E1 CATALYTIC SUBUNIT"/>
    <property type="match status" value="1"/>
</dbReference>